<organism evidence="3 4">
    <name type="scientific">Nocardiopsis suaedae</name>
    <dbReference type="NCBI Taxonomy" id="3018444"/>
    <lineage>
        <taxon>Bacteria</taxon>
        <taxon>Bacillati</taxon>
        <taxon>Actinomycetota</taxon>
        <taxon>Actinomycetes</taxon>
        <taxon>Streptosporangiales</taxon>
        <taxon>Nocardiopsidaceae</taxon>
        <taxon>Nocardiopsis</taxon>
    </lineage>
</organism>
<dbReference type="InterPro" id="IPR007822">
    <property type="entry name" value="LANC-like"/>
</dbReference>
<comment type="caution">
    <text evidence="3">The sequence shown here is derived from an EMBL/GenBank/DDBJ whole genome shotgun (WGS) entry which is preliminary data.</text>
</comment>
<sequence length="1001" mass="106828">MDGHGADAARVVIDKYLPELDSDELREALVEQLSAVSADAPAGEGEFPPPPAYAPEADVEGGMQDYFAYWTRAWSDGIAARIAASPQVAPDNDIATGFIADQTERTGAAMVRVLLEELYRLRSSGGLEGATAEERYRSFRRWTNGPDGHRHLLGRYPHLFHSCRARVQAAADHLLAIIGEVGRNRAALDRDMPGVREGSRITSVRLGRGDTHNGGLSVAEVGFDDGGRILYKPRPVQAERGYNAFVDWVNRRMGSTLPTVRYLPAGAGGFSAFVTTGPFSGTAEEYDAALGRLAGVLYLVKGVDIHFENVLASPAGPTVIDAETLFAPRWRMPEAADSAWTTARRRLVESVACMGLLPMVMRQPGADSGMHVGVVGYEAGQQSPYRALRVRNHGRDDMHTELVAATAPGSEGETAVGADRGADEPTPAAQRDTIKRELRRVLEFAARHRSEVAAAVEEHLADARFRYVAEPTAFYAQLLRMARHPEAVADPLVRAALLHRVALTKGAVDDLTRAEAAQLAAGDVPYFSYTGRSTAVEAGGAVVRADAFEEPPADTVRDRILALDEEEIERQLHMVDLAFVTRLPLDEETTGFAPAAAGGGRAPAAPVGRSRLLAEAVRIGDDLVSSVIGGDDADSPATWLAPQIATLDDLQWSPGVLGADLYSGTSGAALVLAGLARATGRQDFRDTALAVLDPLERGFADDGPGGLPSPPGAYGGIAGVAYALATAKRLLGDDSGAGSGDLAEAIARTLDGCTEPDLVGGAAGALAVLLSLHRNCADARERERIARAARQAADTELHLLADTGPDGRATGHTGYAHGTIGIAPHLLAYAAVFGDERAHGTGLLLARGIAGAQDPGDRDWPREWDNEERSFAWCHGAPGLLLGALQVNRHAPEAVPERQIARMAELTLAHGFGNNPSYCHGDLGTAEVVLFAARERPDLFPAGTVDGLYERLFDAVLDRYPARWDTRYSYSRSLMLGRPGTAWSILRHLEPEAFPSLLRLD</sequence>
<dbReference type="CDD" id="cd04792">
    <property type="entry name" value="LanM-like"/>
    <property type="match status" value="1"/>
</dbReference>
<dbReference type="SUPFAM" id="SSF158745">
    <property type="entry name" value="LanC-like"/>
    <property type="match status" value="1"/>
</dbReference>
<dbReference type="Pfam" id="PF13575">
    <property type="entry name" value="DUF4135"/>
    <property type="match status" value="1"/>
</dbReference>
<dbReference type="InterPro" id="IPR017146">
    <property type="entry name" value="Lanti_2_LanM"/>
</dbReference>
<dbReference type="EMBL" id="JAQFWP010000006">
    <property type="protein sequence ID" value="MDA2803850.1"/>
    <property type="molecule type" value="Genomic_DNA"/>
</dbReference>
<evidence type="ECO:0000259" key="2">
    <source>
        <dbReference type="Pfam" id="PF13575"/>
    </source>
</evidence>
<dbReference type="InterPro" id="IPR025410">
    <property type="entry name" value="Lant_dehyd"/>
</dbReference>
<dbReference type="Proteomes" id="UP001165685">
    <property type="component" value="Unassembled WGS sequence"/>
</dbReference>
<feature type="domain" description="Lantibiotic biosynthesis protein dehydration" evidence="2">
    <location>
        <begin position="156"/>
        <end position="528"/>
    </location>
</feature>
<evidence type="ECO:0000313" key="4">
    <source>
        <dbReference type="Proteomes" id="UP001165685"/>
    </source>
</evidence>
<dbReference type="InterPro" id="IPR012341">
    <property type="entry name" value="6hp_glycosidase-like_sf"/>
</dbReference>
<name>A0ABT4TGR8_9ACTN</name>
<feature type="region of interest" description="Disordered" evidence="1">
    <location>
        <begin position="408"/>
        <end position="432"/>
    </location>
</feature>
<gene>
    <name evidence="3" type="ORF">O4U47_04950</name>
</gene>
<reference evidence="3" key="1">
    <citation type="submission" date="2023-01" db="EMBL/GenBank/DDBJ databases">
        <title>Draft genome sequence of Nocardiopsis sp. LSu2-4 isolated from halophytes.</title>
        <authorList>
            <person name="Duangmal K."/>
            <person name="Chantavorakit T."/>
        </authorList>
    </citation>
    <scope>NUCLEOTIDE SEQUENCE</scope>
    <source>
        <strain evidence="3">LSu2-4</strain>
    </source>
</reference>
<evidence type="ECO:0000313" key="3">
    <source>
        <dbReference type="EMBL" id="MDA2803850.1"/>
    </source>
</evidence>
<dbReference type="PIRSF" id="PIRSF037228">
    <property type="entry name" value="Lant_mod_RumM"/>
    <property type="match status" value="1"/>
</dbReference>
<accession>A0ABT4TGR8</accession>
<dbReference type="RefSeq" id="WP_270676339.1">
    <property type="nucleotide sequence ID" value="NZ_JAQFWP010000006.1"/>
</dbReference>
<dbReference type="SMART" id="SM01260">
    <property type="entry name" value="LANC_like"/>
    <property type="match status" value="1"/>
</dbReference>
<dbReference type="Pfam" id="PF05147">
    <property type="entry name" value="LANC_like"/>
    <property type="match status" value="1"/>
</dbReference>
<dbReference type="NCBIfam" id="TIGR03897">
    <property type="entry name" value="lanti_2_LanM"/>
    <property type="match status" value="1"/>
</dbReference>
<proteinExistence type="predicted"/>
<protein>
    <submittedName>
        <fullName evidence="3">Type 2 lanthipeptide synthetase LanM family protein</fullName>
    </submittedName>
</protein>
<dbReference type="PRINTS" id="PR01950">
    <property type="entry name" value="LANCSUPER"/>
</dbReference>
<keyword evidence="4" id="KW-1185">Reference proteome</keyword>
<dbReference type="Gene3D" id="1.50.10.10">
    <property type="match status" value="1"/>
</dbReference>
<evidence type="ECO:0000256" key="1">
    <source>
        <dbReference type="SAM" id="MobiDB-lite"/>
    </source>
</evidence>